<keyword evidence="1" id="KW-0285">Flavoprotein</keyword>
<evidence type="ECO:0000256" key="2">
    <source>
        <dbReference type="ARBA" id="ARBA00023002"/>
    </source>
</evidence>
<keyword evidence="6" id="KW-1185">Reference proteome</keyword>
<dbReference type="GO" id="GO:0004791">
    <property type="term" value="F:thioredoxin-disulfide reductase (NADPH) activity"/>
    <property type="evidence" value="ECO:0007669"/>
    <property type="project" value="UniProtKB-EC"/>
</dbReference>
<gene>
    <name evidence="5" type="ORF">SAMN06264365_106189</name>
</gene>
<dbReference type="Proteomes" id="UP000198415">
    <property type="component" value="Unassembled WGS sequence"/>
</dbReference>
<sequence length="323" mass="33270">MKQTYDVVVVGGGAAGLSGAVTLARSRRSVLVIDGGEPRNAPAGHVHNLLGREGVAPAELYRAGRAEVAGYGGELCAGTAEKAERDGDGFLVTLADGARVRGRRLLVTTGLVDELPDLPGLAGRWGRDVAHCPYCHGWELRGGRIGVLATGPHSLHGAQLWRQLSDDVLYLLNGGPAPAPEQAEQLAARGIPVVHEPIEAVEIGDDRITGVRLAGGRVVALDAVAVGPHFVARSAFLESLGLAPAPMELNGQVLGLRIPAEASGATSVPGVWVAGNVTDLAATVAVAAAAGQTAAAMINMDLIAEETRDAVAGYRRRETTQPA</sequence>
<dbReference type="InterPro" id="IPR023753">
    <property type="entry name" value="FAD/NAD-binding_dom"/>
</dbReference>
<dbReference type="Pfam" id="PF07992">
    <property type="entry name" value="Pyr_redox_2"/>
    <property type="match status" value="1"/>
</dbReference>
<keyword evidence="2" id="KW-0560">Oxidoreductase</keyword>
<dbReference type="Gene3D" id="3.50.50.60">
    <property type="entry name" value="FAD/NAD(P)-binding domain"/>
    <property type="match status" value="2"/>
</dbReference>
<dbReference type="InterPro" id="IPR036188">
    <property type="entry name" value="FAD/NAD-bd_sf"/>
</dbReference>
<dbReference type="EMBL" id="FZNR01000006">
    <property type="protein sequence ID" value="SNR85026.1"/>
    <property type="molecule type" value="Genomic_DNA"/>
</dbReference>
<evidence type="ECO:0000256" key="1">
    <source>
        <dbReference type="ARBA" id="ARBA00022630"/>
    </source>
</evidence>
<accession>A0A238ZNK2</accession>
<evidence type="ECO:0000259" key="4">
    <source>
        <dbReference type="Pfam" id="PF07992"/>
    </source>
</evidence>
<dbReference type="AlphaFoldDB" id="A0A238ZNK2"/>
<dbReference type="PRINTS" id="PR00469">
    <property type="entry name" value="PNDRDTASEII"/>
</dbReference>
<organism evidence="5 6">
    <name type="scientific">Actinoplanes regularis</name>
    <dbReference type="NCBI Taxonomy" id="52697"/>
    <lineage>
        <taxon>Bacteria</taxon>
        <taxon>Bacillati</taxon>
        <taxon>Actinomycetota</taxon>
        <taxon>Actinomycetes</taxon>
        <taxon>Micromonosporales</taxon>
        <taxon>Micromonosporaceae</taxon>
        <taxon>Actinoplanes</taxon>
    </lineage>
</organism>
<evidence type="ECO:0000313" key="6">
    <source>
        <dbReference type="Proteomes" id="UP000198415"/>
    </source>
</evidence>
<feature type="domain" description="FAD/NAD(P)-binding" evidence="4">
    <location>
        <begin position="5"/>
        <end position="291"/>
    </location>
</feature>
<name>A0A238ZNK2_9ACTN</name>
<dbReference type="PRINTS" id="PR00368">
    <property type="entry name" value="FADPNR"/>
</dbReference>
<evidence type="ECO:0000256" key="3">
    <source>
        <dbReference type="ARBA" id="ARBA00048132"/>
    </source>
</evidence>
<dbReference type="RefSeq" id="WP_089294393.1">
    <property type="nucleotide sequence ID" value="NZ_BOMU01000052.1"/>
</dbReference>
<evidence type="ECO:0000313" key="5">
    <source>
        <dbReference type="EMBL" id="SNR85026.1"/>
    </source>
</evidence>
<dbReference type="SUPFAM" id="SSF51905">
    <property type="entry name" value="FAD/NAD(P)-binding domain"/>
    <property type="match status" value="1"/>
</dbReference>
<dbReference type="PANTHER" id="PTHR48105">
    <property type="entry name" value="THIOREDOXIN REDUCTASE 1-RELATED-RELATED"/>
    <property type="match status" value="1"/>
</dbReference>
<dbReference type="InterPro" id="IPR050097">
    <property type="entry name" value="Ferredoxin-NADP_redctase_2"/>
</dbReference>
<proteinExistence type="predicted"/>
<dbReference type="OrthoDB" id="9786503at2"/>
<reference evidence="5 6" key="1">
    <citation type="submission" date="2017-06" db="EMBL/GenBank/DDBJ databases">
        <authorList>
            <person name="Kim H.J."/>
            <person name="Triplett B.A."/>
        </authorList>
    </citation>
    <scope>NUCLEOTIDE SEQUENCE [LARGE SCALE GENOMIC DNA]</scope>
    <source>
        <strain evidence="5 6">DSM 43151</strain>
    </source>
</reference>
<comment type="catalytic activity">
    <reaction evidence="3">
        <text>[thioredoxin]-dithiol + NADP(+) = [thioredoxin]-disulfide + NADPH + H(+)</text>
        <dbReference type="Rhea" id="RHEA:20345"/>
        <dbReference type="Rhea" id="RHEA-COMP:10698"/>
        <dbReference type="Rhea" id="RHEA-COMP:10700"/>
        <dbReference type="ChEBI" id="CHEBI:15378"/>
        <dbReference type="ChEBI" id="CHEBI:29950"/>
        <dbReference type="ChEBI" id="CHEBI:50058"/>
        <dbReference type="ChEBI" id="CHEBI:57783"/>
        <dbReference type="ChEBI" id="CHEBI:58349"/>
        <dbReference type="EC" id="1.8.1.9"/>
    </reaction>
</comment>
<protein>
    <submittedName>
        <fullName evidence="5">Thioredoxin reductase (NADPH)</fullName>
    </submittedName>
</protein>